<dbReference type="EMBL" id="JACAZI010000032">
    <property type="protein sequence ID" value="KAF7331011.1"/>
    <property type="molecule type" value="Genomic_DNA"/>
</dbReference>
<keyword evidence="4" id="KW-1185">Reference proteome</keyword>
<evidence type="ECO:0000313" key="4">
    <source>
        <dbReference type="Proteomes" id="UP000620124"/>
    </source>
</evidence>
<dbReference type="PANTHER" id="PTHR43173">
    <property type="entry name" value="ABC1 FAMILY PROTEIN"/>
    <property type="match status" value="1"/>
</dbReference>
<comment type="caution">
    <text evidence="3">The sequence shown here is derived from an EMBL/GenBank/DDBJ whole genome shotgun (WGS) entry which is preliminary data.</text>
</comment>
<dbReference type="CDD" id="cd13969">
    <property type="entry name" value="ADCK1-like"/>
    <property type="match status" value="1"/>
</dbReference>
<dbReference type="Pfam" id="PF03109">
    <property type="entry name" value="ABC1"/>
    <property type="match status" value="1"/>
</dbReference>
<dbReference type="InterPro" id="IPR011009">
    <property type="entry name" value="Kinase-like_dom_sf"/>
</dbReference>
<dbReference type="SUPFAM" id="SSF56112">
    <property type="entry name" value="Protein kinase-like (PK-like)"/>
    <property type="match status" value="1"/>
</dbReference>
<evidence type="ECO:0000259" key="2">
    <source>
        <dbReference type="Pfam" id="PF03109"/>
    </source>
</evidence>
<dbReference type="InterPro" id="IPR004147">
    <property type="entry name" value="ABC1_dom"/>
</dbReference>
<dbReference type="PANTHER" id="PTHR43173:SF37">
    <property type="entry name" value="ABC1 FAMILY PROTEIN C10F6.14C"/>
    <property type="match status" value="1"/>
</dbReference>
<proteinExistence type="inferred from homology"/>
<sequence>MLLESVWRTGLRSWNPIANKLLVLKHPRSFSVNSPVHGPRWQRYLRRTGYLGLGVGIIYGFDRQFNASAIGRNLRTLWACALITAEYKMNFTPEKSDQIPELHERVANIMFNLFTSNGGLYIKIGQAIGANAAFLPKPMQVKFASLFDDAPQIPYSEVLSVFTSEFGRPPSGPGGMFEYFDEHAVASASIAQVHKARMWPGPGEAEGKGQWVAVKVQKPAVAKQTEWDLGAYRIVMWLFEKVAFDLPVYFVVDFVSDHLRRELDFELEAENAQRTAAYVANDPRLSKTVYIPRVFPALTTKRIMTAEWIDGVRLSDRDAILRLMGELPGASRPLRGGTHAIMQPMVELFSAQMFLWGWVHCDPHPGNVLVRPHPAAPRTPQLVLLDHGLYVQLTEEFRRDWCAVWEGLLAGEWGVVDGVTRKWGVGMPDLFASAVLMRPVRLGRGRPQRDPTEERGKPLEEMTNYERSVMMKAKLKGFLIDTDRMPKVLIFLLRNMRMVQGNNKTLGSPVNRIKITGLSASRALARRTHADLRTRLYEYYHYAFFRAVMLSIDLAFWLARTRQWLWHTLGLGRDGMGFEDEIERSVRGLAKTSFGMDVGADAFDG</sequence>
<evidence type="ECO:0000256" key="1">
    <source>
        <dbReference type="ARBA" id="ARBA00009670"/>
    </source>
</evidence>
<dbReference type="Proteomes" id="UP000620124">
    <property type="component" value="Unassembled WGS sequence"/>
</dbReference>
<comment type="similarity">
    <text evidence="1">Belongs to the protein kinase superfamily. ADCK protein kinase family.</text>
</comment>
<dbReference type="OrthoDB" id="427480at2759"/>
<evidence type="ECO:0000313" key="3">
    <source>
        <dbReference type="EMBL" id="KAF7331011.1"/>
    </source>
</evidence>
<dbReference type="InterPro" id="IPR045307">
    <property type="entry name" value="ADCK1_dom"/>
</dbReference>
<dbReference type="InterPro" id="IPR051130">
    <property type="entry name" value="Mito_struct-func_regulator"/>
</dbReference>
<reference evidence="3" key="1">
    <citation type="submission" date="2020-05" db="EMBL/GenBank/DDBJ databases">
        <title>Mycena genomes resolve the evolution of fungal bioluminescence.</title>
        <authorList>
            <person name="Tsai I.J."/>
        </authorList>
    </citation>
    <scope>NUCLEOTIDE SEQUENCE</scope>
    <source>
        <strain evidence="3">CCC161011</strain>
    </source>
</reference>
<organism evidence="3 4">
    <name type="scientific">Mycena venus</name>
    <dbReference type="NCBI Taxonomy" id="2733690"/>
    <lineage>
        <taxon>Eukaryota</taxon>
        <taxon>Fungi</taxon>
        <taxon>Dikarya</taxon>
        <taxon>Basidiomycota</taxon>
        <taxon>Agaricomycotina</taxon>
        <taxon>Agaricomycetes</taxon>
        <taxon>Agaricomycetidae</taxon>
        <taxon>Agaricales</taxon>
        <taxon>Marasmiineae</taxon>
        <taxon>Mycenaceae</taxon>
        <taxon>Mycena</taxon>
    </lineage>
</organism>
<dbReference type="AlphaFoldDB" id="A0A8H6WYJ9"/>
<accession>A0A8H6WYJ9</accession>
<feature type="domain" description="ABC1 atypical kinase-like" evidence="2">
    <location>
        <begin position="146"/>
        <end position="411"/>
    </location>
</feature>
<protein>
    <submittedName>
        <fullName evidence="3">ABC1 domain-containing protein</fullName>
    </submittedName>
</protein>
<name>A0A8H6WYJ9_9AGAR</name>
<gene>
    <name evidence="3" type="ORF">MVEN_02441400</name>
</gene>